<proteinExistence type="predicted"/>
<dbReference type="OrthoDB" id="19576at10239"/>
<dbReference type="RefSeq" id="YP_007005793.1">
    <property type="nucleotide sequence ID" value="NC_019514.1"/>
</dbReference>
<evidence type="ECO:0000313" key="2">
    <source>
        <dbReference type="Proteomes" id="UP000008893"/>
    </source>
</evidence>
<dbReference type="Proteomes" id="UP000008893">
    <property type="component" value="Segment"/>
</dbReference>
<protein>
    <submittedName>
        <fullName evidence="1">Gp057</fullName>
    </submittedName>
</protein>
<dbReference type="GeneID" id="14013745"/>
<dbReference type="EMBL" id="HQ728266">
    <property type="protein sequence ID" value="AEJ81576.1"/>
    <property type="molecule type" value="Genomic_DNA"/>
</dbReference>
<evidence type="ECO:0000313" key="1">
    <source>
        <dbReference type="EMBL" id="AEJ81576.1"/>
    </source>
</evidence>
<dbReference type="KEGG" id="vg:14013745"/>
<accession>G0YQE9</accession>
<name>G0YQE9_9CAUD</name>
<organism evidence="1 2">
    <name type="scientific">Erwinia phage vB_EamP-S6</name>
    <dbReference type="NCBI Taxonomy" id="1051675"/>
    <lineage>
        <taxon>Viruses</taxon>
        <taxon>Duplodnaviria</taxon>
        <taxon>Heunggongvirae</taxon>
        <taxon>Uroviricota</taxon>
        <taxon>Caudoviricetes</taxon>
        <taxon>Schitoviridae</taxon>
        <taxon>Waedenswilvirus</taxon>
        <taxon>Waedenswilvirus S6</taxon>
    </lineage>
</organism>
<keyword evidence="2" id="KW-1185">Reference proteome</keyword>
<sequence length="230" mass="25998">MSHADKRTPHTDALETLGTIHEHREFRDAIHLAVEPVVAGEDLRVGEEITYVNGKAFAKRRGEESVGIVDPFLKEMVKEGQRFWLVVHPRMINSLRHVWSHPAFPEEAAVQFLKDAMATPEDNVVPELVAQTPEELAYHWIVEYAESLSNEPSGDDEYDSYGGTVTAEELIQYGWDFYNSNRKGTWGDYLNKGGLLEGTSVADEFWDKLAILKGVTIEQEHRGSFFTCAC</sequence>
<reference evidence="1 2" key="1">
    <citation type="journal article" date="2011" name="Appl. Environ. Microbiol.">
        <title>Novel Virulent and Broad-Host-Range Erwinia amylovora Bacteriophages Reveal a High Degree of Mosaicism and a Relationship to Enterobacteriaceae Phages.</title>
        <authorList>
            <person name="Born Y."/>
            <person name="Fieseler L."/>
            <person name="Marazzi J."/>
            <person name="Lurz R."/>
            <person name="Duffy B."/>
            <person name="Loessner M.J."/>
        </authorList>
    </citation>
    <scope>NUCLEOTIDE SEQUENCE [LARGE SCALE GENOMIC DNA]</scope>
</reference>